<dbReference type="STRING" id="1214573.A0A0G2HRT1"/>
<comment type="caution">
    <text evidence="1">The sequence shown here is derived from an EMBL/GenBank/DDBJ whole genome shotgun (WGS) entry which is preliminary data.</text>
</comment>
<name>A0A0G2HRT1_9PEZI</name>
<accession>A0A0G2HRT1</accession>
<dbReference type="PANTHER" id="PTHR34997:SF16">
    <property type="entry name" value="LYSM DOMAIN-CONTAINING PROTEIN"/>
    <property type="match status" value="1"/>
</dbReference>
<dbReference type="InterPro" id="IPR052210">
    <property type="entry name" value="LysM1-like"/>
</dbReference>
<dbReference type="AlphaFoldDB" id="A0A0G2HRT1"/>
<keyword evidence="2" id="KW-1185">Reference proteome</keyword>
<evidence type="ECO:0008006" key="3">
    <source>
        <dbReference type="Google" id="ProtNLM"/>
    </source>
</evidence>
<dbReference type="GO" id="GO:0008061">
    <property type="term" value="F:chitin binding"/>
    <property type="evidence" value="ECO:0007669"/>
    <property type="project" value="InterPro"/>
</dbReference>
<reference evidence="1 2" key="1">
    <citation type="submission" date="2015-05" db="EMBL/GenBank/DDBJ databases">
        <title>Distinctive expansion of gene families associated with plant cell wall degradation and secondary metabolism in the genomes of grapevine trunk pathogens.</title>
        <authorList>
            <person name="Lawrence D.P."/>
            <person name="Travadon R."/>
            <person name="Rolshausen P.E."/>
            <person name="Baumgartner K."/>
        </authorList>
    </citation>
    <scope>NUCLEOTIDE SEQUENCE [LARGE SCALE GENOMIC DNA]</scope>
    <source>
        <strain evidence="1">DA912</strain>
    </source>
</reference>
<evidence type="ECO:0000313" key="2">
    <source>
        <dbReference type="Proteomes" id="UP000034680"/>
    </source>
</evidence>
<dbReference type="InterPro" id="IPR036779">
    <property type="entry name" value="LysM_dom_sf"/>
</dbReference>
<gene>
    <name evidence="1" type="ORF">UCDDA912_g09216</name>
</gene>
<dbReference type="Gene3D" id="3.10.350.10">
    <property type="entry name" value="LysM domain"/>
    <property type="match status" value="1"/>
</dbReference>
<dbReference type="Proteomes" id="UP000034680">
    <property type="component" value="Unassembled WGS sequence"/>
</dbReference>
<organism evidence="1 2">
    <name type="scientific">Diaporthe ampelina</name>
    <dbReference type="NCBI Taxonomy" id="1214573"/>
    <lineage>
        <taxon>Eukaryota</taxon>
        <taxon>Fungi</taxon>
        <taxon>Dikarya</taxon>
        <taxon>Ascomycota</taxon>
        <taxon>Pezizomycotina</taxon>
        <taxon>Sordariomycetes</taxon>
        <taxon>Sordariomycetidae</taxon>
        <taxon>Diaporthales</taxon>
        <taxon>Diaporthaceae</taxon>
        <taxon>Diaporthe</taxon>
    </lineage>
</organism>
<proteinExistence type="predicted"/>
<dbReference type="EMBL" id="LCUC01000441">
    <property type="protein sequence ID" value="KKY30835.1"/>
    <property type="molecule type" value="Genomic_DNA"/>
</dbReference>
<evidence type="ECO:0000313" key="1">
    <source>
        <dbReference type="EMBL" id="KKY30835.1"/>
    </source>
</evidence>
<reference evidence="1 2" key="2">
    <citation type="submission" date="2015-05" db="EMBL/GenBank/DDBJ databases">
        <authorList>
            <person name="Morales-Cruz A."/>
            <person name="Amrine K.C."/>
            <person name="Cantu D."/>
        </authorList>
    </citation>
    <scope>NUCLEOTIDE SEQUENCE [LARGE SCALE GENOMIC DNA]</scope>
    <source>
        <strain evidence="1">DA912</strain>
    </source>
</reference>
<sequence>MAGVLAVDDANSTFAFKFTSAAEDSTFSLYSDAMLESLEVPLVCKTALGSEVNCHGFVQRFRTPAWRGTPSDPSLLPLVCASSCASSLNSWVGAVRRDCRGYNISAANPISPGAIMLEGVRETCQVDEDGKTYCNDVIDNFTLVESIDKMPLAELCSYCNVRRYQMMQATPYSVYNDMYRQDYLYIQSKCPNATGPTDVRPPEYEVPATEEPLCASGKTISTTGVSGTDSSCSAIAATYGLSSAALYFANSHVRTGSDGRPLNCSLIPGDTELCLPYGCTKSAAFTASDTCFSIEIANDAQIGDVAFYNPWVDSQSCSNLAPSIEQVGDRVCLSSQTEGWTYTPPA</sequence>
<dbReference type="PANTHER" id="PTHR34997">
    <property type="entry name" value="AM15"/>
    <property type="match status" value="1"/>
</dbReference>
<protein>
    <recommendedName>
        <fullName evidence="3">LysM domain-containing protein</fullName>
    </recommendedName>
</protein>
<dbReference type="OrthoDB" id="5985073at2759"/>